<dbReference type="Gene3D" id="2.60.120.650">
    <property type="entry name" value="Cupin"/>
    <property type="match status" value="1"/>
</dbReference>
<protein>
    <recommendedName>
        <fullName evidence="3">JmjC domain-containing protein</fullName>
    </recommendedName>
</protein>
<feature type="domain" description="JmjC" evidence="3">
    <location>
        <begin position="414"/>
        <end position="562"/>
    </location>
</feature>
<comment type="caution">
    <text evidence="4">The sequence shown here is derived from an EMBL/GenBank/DDBJ whole genome shotgun (WGS) entry which is preliminary data.</text>
</comment>
<evidence type="ECO:0000313" key="4">
    <source>
        <dbReference type="EMBL" id="KAK7507871.1"/>
    </source>
</evidence>
<reference evidence="4 5" key="1">
    <citation type="journal article" date="2023" name="Sci. Data">
        <title>Genome assembly of the Korean intertidal mud-creeper Batillaria attramentaria.</title>
        <authorList>
            <person name="Patra A.K."/>
            <person name="Ho P.T."/>
            <person name="Jun S."/>
            <person name="Lee S.J."/>
            <person name="Kim Y."/>
            <person name="Won Y.J."/>
        </authorList>
    </citation>
    <scope>NUCLEOTIDE SEQUENCE [LARGE SCALE GENOMIC DNA]</scope>
    <source>
        <strain evidence="4">Wonlab-2016</strain>
    </source>
</reference>
<dbReference type="PANTHER" id="PTHR12480">
    <property type="entry name" value="ARGININE DEMETHYLASE AND LYSYL-HYDROXYLASE JMJD"/>
    <property type="match status" value="1"/>
</dbReference>
<feature type="compositionally biased region" description="Basic and acidic residues" evidence="2">
    <location>
        <begin position="50"/>
        <end position="65"/>
    </location>
</feature>
<dbReference type="InterPro" id="IPR003347">
    <property type="entry name" value="JmjC_dom"/>
</dbReference>
<evidence type="ECO:0000313" key="5">
    <source>
        <dbReference type="Proteomes" id="UP001519460"/>
    </source>
</evidence>
<evidence type="ECO:0000256" key="2">
    <source>
        <dbReference type="SAM" id="MobiDB-lite"/>
    </source>
</evidence>
<dbReference type="Proteomes" id="UP001519460">
    <property type="component" value="Unassembled WGS sequence"/>
</dbReference>
<organism evidence="4 5">
    <name type="scientific">Batillaria attramentaria</name>
    <dbReference type="NCBI Taxonomy" id="370345"/>
    <lineage>
        <taxon>Eukaryota</taxon>
        <taxon>Metazoa</taxon>
        <taxon>Spiralia</taxon>
        <taxon>Lophotrochozoa</taxon>
        <taxon>Mollusca</taxon>
        <taxon>Gastropoda</taxon>
        <taxon>Caenogastropoda</taxon>
        <taxon>Sorbeoconcha</taxon>
        <taxon>Cerithioidea</taxon>
        <taxon>Batillariidae</taxon>
        <taxon>Batillaria</taxon>
    </lineage>
</organism>
<proteinExistence type="predicted"/>
<dbReference type="Gene3D" id="1.25.40.10">
    <property type="entry name" value="Tetratricopeptide repeat domain"/>
    <property type="match status" value="1"/>
</dbReference>
<feature type="region of interest" description="Disordered" evidence="2">
    <location>
        <begin position="119"/>
        <end position="146"/>
    </location>
</feature>
<dbReference type="EMBL" id="JACVVK020000003">
    <property type="protein sequence ID" value="KAK7507871.1"/>
    <property type="molecule type" value="Genomic_DNA"/>
</dbReference>
<dbReference type="AlphaFoldDB" id="A0ABD0M904"/>
<dbReference type="InterPro" id="IPR041667">
    <property type="entry name" value="Cupin_8"/>
</dbReference>
<keyword evidence="5" id="KW-1185">Reference proteome</keyword>
<keyword evidence="1" id="KW-0802">TPR repeat</keyword>
<feature type="repeat" description="TPR" evidence="1">
    <location>
        <begin position="237"/>
        <end position="270"/>
    </location>
</feature>
<name>A0ABD0M904_9CAEN</name>
<feature type="region of interest" description="Disordered" evidence="2">
    <location>
        <begin position="1"/>
        <end position="80"/>
    </location>
</feature>
<dbReference type="SMART" id="SM00558">
    <property type="entry name" value="JmjC"/>
    <property type="match status" value="1"/>
</dbReference>
<evidence type="ECO:0000259" key="3">
    <source>
        <dbReference type="PROSITE" id="PS51184"/>
    </source>
</evidence>
<dbReference type="SUPFAM" id="SSF48452">
    <property type="entry name" value="TPR-like"/>
    <property type="match status" value="1"/>
</dbReference>
<gene>
    <name evidence="4" type="ORF">BaRGS_00000836</name>
</gene>
<sequence>MEEEEVELISEWPVTTSHSGHEHQQCHGGSQQEHFPCASPMVPPQTAAKSADERPSTDWMLHHSSEGNTGSGKHSNSKGSVLDMVTNKRHIQTDKHCKEVPTKIMHLLDSDRGTYFVPTSAKERDRSLSRGDAQISQDSKSNHGSQEKCLLNISNSHSSAAEDKPQELLAQARLARWWRREGQRAVRLELKDKVLPVSANPNTLLFHVARLPEGRKFLEEELQHLKQRVKQGREVTGDLMAALGSVEEWLGKVEDAVAHLEKATSLHPDNKEWRWLLHKVCRQLAVRRRQTQLMNAVPPNPTFPVSQQVEKVSAQNLTFLEFFHKYALARVPVIITDLVSTMTQVPWNLQHISNAAGECMAQVKRSVPGSVEWAGLEESRTVKVSEFLHHLHSRRDYLFDWSLPLHCPRLAEELTIPRDFLQRTSPGSLYRDSWPSLFVAPPGVHSGLHVDAFASNFWMALFQGRKRWVFFRQEDVPCLYPVHANSLDPVFEAKVTDVDLEAHPLLSLVQPMECVLTAGEILFVPGGCPHYVENLDTTVAISANFVDLSNWRNVLQELDVNGLIDPRAADLAHQFRQPMFISRMNSDIGDLPWHVFKAWRPSDVNSFDTVEESVVS</sequence>
<dbReference type="InterPro" id="IPR011990">
    <property type="entry name" value="TPR-like_helical_dom_sf"/>
</dbReference>
<dbReference type="InterPro" id="IPR019734">
    <property type="entry name" value="TPR_rpt"/>
</dbReference>
<dbReference type="SUPFAM" id="SSF51197">
    <property type="entry name" value="Clavaminate synthase-like"/>
    <property type="match status" value="1"/>
</dbReference>
<feature type="compositionally biased region" description="Polar residues" evidence="2">
    <location>
        <begin position="66"/>
        <end position="79"/>
    </location>
</feature>
<dbReference type="PROSITE" id="PS51184">
    <property type="entry name" value="JMJC"/>
    <property type="match status" value="1"/>
</dbReference>
<accession>A0ABD0M904</accession>
<dbReference type="PROSITE" id="PS50005">
    <property type="entry name" value="TPR"/>
    <property type="match status" value="1"/>
</dbReference>
<dbReference type="PANTHER" id="PTHR12480:SF22">
    <property type="entry name" value="JMJC DOMAIN-CONTAINING PROTEIN"/>
    <property type="match status" value="1"/>
</dbReference>
<dbReference type="Pfam" id="PF13621">
    <property type="entry name" value="Cupin_8"/>
    <property type="match status" value="1"/>
</dbReference>
<dbReference type="InterPro" id="IPR050910">
    <property type="entry name" value="JMJD6_ArgDemeth/LysHydrox"/>
</dbReference>
<evidence type="ECO:0000256" key="1">
    <source>
        <dbReference type="PROSITE-ProRule" id="PRU00339"/>
    </source>
</evidence>
<feature type="compositionally biased region" description="Polar residues" evidence="2">
    <location>
        <begin position="134"/>
        <end position="144"/>
    </location>
</feature>